<sequence>MRSSIAACAVLLAGAFGFSGAASAQFYADKTVTMLVNYPAGGPSDIEARVVARFLGDHIPGKPTVIVKNMPGAGGLIATNYMGEIVPDDATQLAFFTWNPMTQLLSDPGLRVGYDKFQMVAGFEQPAIVYVRKDVAPGMEKPQDLLKAGSFKVGALAPNTHTTLRVGLALDLLGLDFEMVSGYRGLKDVETAVLQNEVQAAASSIAGYRGSIEPTMVKDGVVIPAFHFDVEDANGKLGPSPAFSEVPTFLQLYREKNGSDAMPSGEKWESLRLISSIMDSVYRTVFLPPKASSEAVADMRKAFEELQSDQAFVEAYTKTVGTPPGIVSGAQAEKVVRQLGTVDPAVSRFLAGYVQELSKN</sequence>
<dbReference type="AlphaFoldDB" id="A0A964T333"/>
<dbReference type="Gene3D" id="3.40.190.10">
    <property type="entry name" value="Periplasmic binding protein-like II"/>
    <property type="match status" value="1"/>
</dbReference>
<feature type="chain" id="PRO_5037376494" description="Tripartite-type tricarboxylate transporter receptor subunit TctC" evidence="2">
    <location>
        <begin position="25"/>
        <end position="360"/>
    </location>
</feature>
<feature type="signal peptide" evidence="2">
    <location>
        <begin position="1"/>
        <end position="24"/>
    </location>
</feature>
<dbReference type="PANTHER" id="PTHR42928">
    <property type="entry name" value="TRICARBOXYLATE-BINDING PROTEIN"/>
    <property type="match status" value="1"/>
</dbReference>
<reference evidence="3" key="1">
    <citation type="submission" date="2019-03" db="EMBL/GenBank/DDBJ databases">
        <title>Afifella sp. nov., isolated from activated sludge.</title>
        <authorList>
            <person name="Li Q."/>
            <person name="Liu Y."/>
        </authorList>
    </citation>
    <scope>NUCLEOTIDE SEQUENCE</scope>
    <source>
        <strain evidence="3">L72</strain>
    </source>
</reference>
<keyword evidence="2" id="KW-0732">Signal</keyword>
<protein>
    <recommendedName>
        <fullName evidence="5">Tripartite-type tricarboxylate transporter receptor subunit TctC</fullName>
    </recommendedName>
</protein>
<evidence type="ECO:0000256" key="2">
    <source>
        <dbReference type="SAM" id="SignalP"/>
    </source>
</evidence>
<dbReference type="EMBL" id="SPKJ01000017">
    <property type="protein sequence ID" value="MYZ47573.1"/>
    <property type="molecule type" value="Genomic_DNA"/>
</dbReference>
<proteinExistence type="inferred from homology"/>
<dbReference type="Proteomes" id="UP000773614">
    <property type="component" value="Unassembled WGS sequence"/>
</dbReference>
<dbReference type="PANTHER" id="PTHR42928:SF5">
    <property type="entry name" value="BLR1237 PROTEIN"/>
    <property type="match status" value="1"/>
</dbReference>
<name>A0A964T333_9HYPH</name>
<gene>
    <name evidence="3" type="ORF">E4O86_07590</name>
</gene>
<dbReference type="InterPro" id="IPR042100">
    <property type="entry name" value="Bug_dom1"/>
</dbReference>
<keyword evidence="4" id="KW-1185">Reference proteome</keyword>
<dbReference type="OrthoDB" id="9780943at2"/>
<comment type="similarity">
    <text evidence="1">Belongs to the UPF0065 (bug) family.</text>
</comment>
<comment type="caution">
    <text evidence="3">The sequence shown here is derived from an EMBL/GenBank/DDBJ whole genome shotgun (WGS) entry which is preliminary data.</text>
</comment>
<dbReference type="InterPro" id="IPR005064">
    <property type="entry name" value="BUG"/>
</dbReference>
<evidence type="ECO:0008006" key="5">
    <source>
        <dbReference type="Google" id="ProtNLM"/>
    </source>
</evidence>
<evidence type="ECO:0000313" key="3">
    <source>
        <dbReference type="EMBL" id="MYZ47573.1"/>
    </source>
</evidence>
<evidence type="ECO:0000313" key="4">
    <source>
        <dbReference type="Proteomes" id="UP000773614"/>
    </source>
</evidence>
<dbReference type="Gene3D" id="3.40.190.150">
    <property type="entry name" value="Bordetella uptake gene, domain 1"/>
    <property type="match status" value="1"/>
</dbReference>
<accession>A0A964T333</accession>
<evidence type="ECO:0000256" key="1">
    <source>
        <dbReference type="ARBA" id="ARBA00006987"/>
    </source>
</evidence>
<organism evidence="3 4">
    <name type="scientific">Propylenella binzhouense</name>
    <dbReference type="NCBI Taxonomy" id="2555902"/>
    <lineage>
        <taxon>Bacteria</taxon>
        <taxon>Pseudomonadati</taxon>
        <taxon>Pseudomonadota</taxon>
        <taxon>Alphaproteobacteria</taxon>
        <taxon>Hyphomicrobiales</taxon>
        <taxon>Propylenellaceae</taxon>
        <taxon>Propylenella</taxon>
    </lineage>
</organism>
<dbReference type="RefSeq" id="WP_161139921.1">
    <property type="nucleotide sequence ID" value="NZ_SPKJ01000017.1"/>
</dbReference>